<feature type="binding site" evidence="7">
    <location>
        <position position="101"/>
    </location>
    <ligand>
        <name>Zn(2+)</name>
        <dbReference type="ChEBI" id="CHEBI:29105"/>
    </ligand>
</feature>
<dbReference type="PANTHER" id="PTHR11002">
    <property type="entry name" value="CARBONIC ANHYDRASE"/>
    <property type="match status" value="1"/>
</dbReference>
<dbReference type="InterPro" id="IPR036874">
    <property type="entry name" value="Carbonic_anhydrase_sf"/>
</dbReference>
<keyword evidence="9" id="KW-1185">Reference proteome</keyword>
<dbReference type="EC" id="4.2.1.1" evidence="2"/>
<evidence type="ECO:0000256" key="2">
    <source>
        <dbReference type="ARBA" id="ARBA00012925"/>
    </source>
</evidence>
<evidence type="ECO:0000256" key="6">
    <source>
        <dbReference type="ARBA" id="ARBA00048348"/>
    </source>
</evidence>
<evidence type="ECO:0000256" key="5">
    <source>
        <dbReference type="ARBA" id="ARBA00023239"/>
    </source>
</evidence>
<evidence type="ECO:0000313" key="9">
    <source>
        <dbReference type="Proteomes" id="UP001596312"/>
    </source>
</evidence>
<keyword evidence="5 8" id="KW-0456">Lyase</keyword>
<evidence type="ECO:0000256" key="7">
    <source>
        <dbReference type="PIRSR" id="PIRSR601765-2"/>
    </source>
</evidence>
<reference evidence="8 9" key="1">
    <citation type="journal article" date="2019" name="Int. J. Syst. Evol. Microbiol.">
        <title>The Global Catalogue of Microorganisms (GCM) 10K type strain sequencing project: providing services to taxonomists for standard genome sequencing and annotation.</title>
        <authorList>
            <consortium name="The Broad Institute Genomics Platform"/>
            <consortium name="The Broad Institute Genome Sequencing Center for Infectious Disease"/>
            <person name="Wu L."/>
            <person name="Ma J."/>
        </authorList>
    </citation>
    <scope>NUCLEOTIDE SEQUENCE [LARGE SCALE GENOMIC DNA]</scope>
    <source>
        <strain evidence="8 9">CGMCC 1.3240</strain>
    </source>
</reference>
<dbReference type="InterPro" id="IPR001765">
    <property type="entry name" value="Carbonic_anhydrase"/>
</dbReference>
<evidence type="ECO:0000313" key="8">
    <source>
        <dbReference type="EMBL" id="MFC6904800.1"/>
    </source>
</evidence>
<dbReference type="AlphaFoldDB" id="A0ABD5V6I4"/>
<proteinExistence type="inferred from homology"/>
<dbReference type="PANTHER" id="PTHR11002:SF76">
    <property type="entry name" value="CARBONIC ANHYDRASE"/>
    <property type="match status" value="1"/>
</dbReference>
<evidence type="ECO:0000256" key="1">
    <source>
        <dbReference type="ARBA" id="ARBA00006217"/>
    </source>
</evidence>
<sequence length="228" mass="24870">MPDASLESLFDRNRTHAESLPEGHFDEVRDGQRPALVSICCSDSRVSQEGMWSAEEPGWVFTPSNIGNRVFERHDGELVVDGSVLYPIAHTETGTTAVVGHTGCGAVTAAYGAARGELGEEPPGIEKQVELLVPIVDEAFESGAVDPETDDAINPLVEYNVRKQVEFLAEAEEVPADERIYGFVYDFQGVYGSVPGKVYLVSVGGETDPERLREAVPEEYHDHVHSLL</sequence>
<dbReference type="Gene3D" id="3.40.1050.10">
    <property type="entry name" value="Carbonic anhydrase"/>
    <property type="match status" value="1"/>
</dbReference>
<dbReference type="Proteomes" id="UP001596312">
    <property type="component" value="Unassembled WGS sequence"/>
</dbReference>
<comment type="cofactor">
    <cofactor evidence="7">
        <name>Zn(2+)</name>
        <dbReference type="ChEBI" id="CHEBI:29105"/>
    </cofactor>
    <text evidence="7">Binds 1 zinc ion per subunit.</text>
</comment>
<keyword evidence="4 7" id="KW-0862">Zinc</keyword>
<dbReference type="GO" id="GO:0004089">
    <property type="term" value="F:carbonate dehydratase activity"/>
    <property type="evidence" value="ECO:0007669"/>
    <property type="project" value="UniProtKB-EC"/>
</dbReference>
<dbReference type="GO" id="GO:0046872">
    <property type="term" value="F:metal ion binding"/>
    <property type="evidence" value="ECO:0007669"/>
    <property type="project" value="UniProtKB-KW"/>
</dbReference>
<evidence type="ECO:0000256" key="3">
    <source>
        <dbReference type="ARBA" id="ARBA00022723"/>
    </source>
</evidence>
<comment type="similarity">
    <text evidence="1">Belongs to the beta-class carbonic anhydrase family.</text>
</comment>
<feature type="binding site" evidence="7">
    <location>
        <position position="104"/>
    </location>
    <ligand>
        <name>Zn(2+)</name>
        <dbReference type="ChEBI" id="CHEBI:29105"/>
    </ligand>
</feature>
<dbReference type="SUPFAM" id="SSF53056">
    <property type="entry name" value="beta-carbonic anhydrase, cab"/>
    <property type="match status" value="1"/>
</dbReference>
<organism evidence="8 9">
    <name type="scientific">Halalkalicoccus tibetensis</name>
    <dbReference type="NCBI Taxonomy" id="175632"/>
    <lineage>
        <taxon>Archaea</taxon>
        <taxon>Methanobacteriati</taxon>
        <taxon>Methanobacteriota</taxon>
        <taxon>Stenosarchaea group</taxon>
        <taxon>Halobacteria</taxon>
        <taxon>Halobacteriales</taxon>
        <taxon>Halococcaceae</taxon>
        <taxon>Halalkalicoccus</taxon>
    </lineage>
</organism>
<dbReference type="Pfam" id="PF00484">
    <property type="entry name" value="Pro_CA"/>
    <property type="match status" value="1"/>
</dbReference>
<keyword evidence="3 7" id="KW-0479">Metal-binding</keyword>
<comment type="caution">
    <text evidence="8">The sequence shown here is derived from an EMBL/GenBank/DDBJ whole genome shotgun (WGS) entry which is preliminary data.</text>
</comment>
<accession>A0ABD5V6I4</accession>
<feature type="binding site" evidence="7">
    <location>
        <position position="41"/>
    </location>
    <ligand>
        <name>Zn(2+)</name>
        <dbReference type="ChEBI" id="CHEBI:29105"/>
    </ligand>
</feature>
<protein>
    <recommendedName>
        <fullName evidence="2">carbonic anhydrase</fullName>
        <ecNumber evidence="2">4.2.1.1</ecNumber>
    </recommendedName>
</protein>
<evidence type="ECO:0000256" key="4">
    <source>
        <dbReference type="ARBA" id="ARBA00022833"/>
    </source>
</evidence>
<dbReference type="EMBL" id="JBHSXQ010000002">
    <property type="protein sequence ID" value="MFC6904800.1"/>
    <property type="molecule type" value="Genomic_DNA"/>
</dbReference>
<comment type="catalytic activity">
    <reaction evidence="6">
        <text>hydrogencarbonate + H(+) = CO2 + H2O</text>
        <dbReference type="Rhea" id="RHEA:10748"/>
        <dbReference type="ChEBI" id="CHEBI:15377"/>
        <dbReference type="ChEBI" id="CHEBI:15378"/>
        <dbReference type="ChEBI" id="CHEBI:16526"/>
        <dbReference type="ChEBI" id="CHEBI:17544"/>
        <dbReference type="EC" id="4.2.1.1"/>
    </reaction>
</comment>
<dbReference type="SMART" id="SM00947">
    <property type="entry name" value="Pro_CA"/>
    <property type="match status" value="1"/>
</dbReference>
<gene>
    <name evidence="8" type="ORF">ACFQGH_06260</name>
</gene>
<name>A0ABD5V6I4_9EURY</name>
<dbReference type="RefSeq" id="WP_340603315.1">
    <property type="nucleotide sequence ID" value="NZ_JBBMXV010000002.1"/>
</dbReference>